<dbReference type="Proteomes" id="UP000231987">
    <property type="component" value="Unassembled WGS sequence"/>
</dbReference>
<protein>
    <submittedName>
        <fullName evidence="1">Uncharacterized protein</fullName>
    </submittedName>
</protein>
<proteinExistence type="predicted"/>
<evidence type="ECO:0000313" key="2">
    <source>
        <dbReference type="Proteomes" id="UP000231987"/>
    </source>
</evidence>
<name>A0A2J0Z0D7_RHIML</name>
<organism evidence="1 2">
    <name type="scientific">Rhizobium meliloti</name>
    <name type="common">Ensifer meliloti</name>
    <name type="synonym">Sinorhizobium meliloti</name>
    <dbReference type="NCBI Taxonomy" id="382"/>
    <lineage>
        <taxon>Bacteria</taxon>
        <taxon>Pseudomonadati</taxon>
        <taxon>Pseudomonadota</taxon>
        <taxon>Alphaproteobacteria</taxon>
        <taxon>Hyphomicrobiales</taxon>
        <taxon>Rhizobiaceae</taxon>
        <taxon>Sinorhizobium/Ensifer group</taxon>
        <taxon>Sinorhizobium</taxon>
    </lineage>
</organism>
<dbReference type="EMBL" id="NJGD01000008">
    <property type="protein sequence ID" value="PJR13947.1"/>
    <property type="molecule type" value="Genomic_DNA"/>
</dbReference>
<accession>A0A2J0Z0D7</accession>
<evidence type="ECO:0000313" key="1">
    <source>
        <dbReference type="EMBL" id="PJR13947.1"/>
    </source>
</evidence>
<sequence>MIKLGSYAKDRITNLSGVVTGHAKYITGCDQYLLSPQNPDKEPKWFDEQRLDVDPIIAPFTLDNSNGSGADVTAPVK</sequence>
<gene>
    <name evidence="1" type="ORF">CEJ86_19585</name>
</gene>
<dbReference type="AlphaFoldDB" id="A0A2J0Z0D7"/>
<comment type="caution">
    <text evidence="1">The sequence shown here is derived from an EMBL/GenBank/DDBJ whole genome shotgun (WGS) entry which is preliminary data.</text>
</comment>
<dbReference type="RefSeq" id="WP_100673005.1">
    <property type="nucleotide sequence ID" value="NZ_NJGD01000008.1"/>
</dbReference>
<reference evidence="1 2" key="1">
    <citation type="submission" date="2017-06" db="EMBL/GenBank/DDBJ databases">
        <title>Ensifer strains isolated from leguminous trees and herbs display diverse denitrification phenotypes with some acting as strong N2O sinks.</title>
        <authorList>
            <person name="Woliy K."/>
            <person name="Mania D."/>
            <person name="Bakken L.R."/>
            <person name="Frostegard A."/>
        </authorList>
    </citation>
    <scope>NUCLEOTIDE SEQUENCE [LARGE SCALE GENOMIC DNA]</scope>
    <source>
        <strain evidence="1 2">AC50a</strain>
    </source>
</reference>